<dbReference type="EMBL" id="KN832874">
    <property type="protein sequence ID" value="KIN02884.1"/>
    <property type="molecule type" value="Genomic_DNA"/>
</dbReference>
<accession>A0A0C3CV58</accession>
<evidence type="ECO:0000313" key="8">
    <source>
        <dbReference type="EMBL" id="KIN02884.1"/>
    </source>
</evidence>
<evidence type="ECO:0000313" key="9">
    <source>
        <dbReference type="Proteomes" id="UP000054321"/>
    </source>
</evidence>
<sequence length="605" mass="66228">MAQMGITGGLAEKSDVVDLEATDLHPDTPGVYYRENWGLAARVDPSVTFEEYTFWAKIERDLEIERDRIYKEKRGAWTFKSLIKDRFSKGIHHEAKKEAQAAAKANAEAEHKNRGVGVISDGTDSPNGGATEEEWRIAARALRTSGWGTVFYLITTDILGWGSTPNVYSSAGYGLSTALYVIFGIAAWYSGWMLWKIFLGLDSARFPMVSYGDTFFRVYGPKSRHFINITQSIQQFMTVAVLTLGSGSIIGQLSSEKICYVVCILIFAIVGCIAGNIRSLQRIGWLANASVWMNIVSFLIIIAAASKYGPDYQFLEASTLINTIEPIMTFAGKVPDQYQESAYGFAAVLTGVNNLVYSYGGALLFVAFLAEMRHPLDFWKSLIISMAFISVVYIVFGAVVYSQLGQYSASTISQAIEPFSLQTVSNVFALLTGAIACLMYMNIGMKTVYVEVFEEVLHFPRLITKKGRIMWTVLGPMYWTLAFVVGASVPSLFGIAGIVGALLILNFTYTFPPMVFVGFMCQLGAVLPGEGFDPTTGVTTRHDTGVTRWVRGFKKYWLINSVNVVYTLAALACSGLGSYGAIQALITLFGPGGTVATSWGCAVPA</sequence>
<gene>
    <name evidence="8" type="ORF">OIDMADRAFT_178694</name>
</gene>
<comment type="subcellular location">
    <subcellularLocation>
        <location evidence="1">Membrane</location>
        <topology evidence="1">Multi-pass membrane protein</topology>
    </subcellularLocation>
</comment>
<feature type="transmembrane region" description="Helical" evidence="6">
    <location>
        <begin position="492"/>
        <end position="511"/>
    </location>
</feature>
<dbReference type="Proteomes" id="UP000054321">
    <property type="component" value="Unassembled WGS sequence"/>
</dbReference>
<reference evidence="8 9" key="1">
    <citation type="submission" date="2014-04" db="EMBL/GenBank/DDBJ databases">
        <authorList>
            <consortium name="DOE Joint Genome Institute"/>
            <person name="Kuo A."/>
            <person name="Martino E."/>
            <person name="Perotto S."/>
            <person name="Kohler A."/>
            <person name="Nagy L.G."/>
            <person name="Floudas D."/>
            <person name="Copeland A."/>
            <person name="Barry K.W."/>
            <person name="Cichocki N."/>
            <person name="Veneault-Fourrey C."/>
            <person name="LaButti K."/>
            <person name="Lindquist E.A."/>
            <person name="Lipzen A."/>
            <person name="Lundell T."/>
            <person name="Morin E."/>
            <person name="Murat C."/>
            <person name="Sun H."/>
            <person name="Tunlid A."/>
            <person name="Henrissat B."/>
            <person name="Grigoriev I.V."/>
            <person name="Hibbett D.S."/>
            <person name="Martin F."/>
            <person name="Nordberg H.P."/>
            <person name="Cantor M.N."/>
            <person name="Hua S.X."/>
        </authorList>
    </citation>
    <scope>NUCLEOTIDE SEQUENCE [LARGE SCALE GENOMIC DNA]</scope>
    <source>
        <strain evidence="8 9">Zn</strain>
    </source>
</reference>
<dbReference type="OrthoDB" id="40134at2759"/>
<evidence type="ECO:0000256" key="3">
    <source>
        <dbReference type="ARBA" id="ARBA00022692"/>
    </source>
</evidence>
<name>A0A0C3CV58_OIDMZ</name>
<evidence type="ECO:0000256" key="4">
    <source>
        <dbReference type="ARBA" id="ARBA00022989"/>
    </source>
</evidence>
<evidence type="ECO:0000256" key="5">
    <source>
        <dbReference type="ARBA" id="ARBA00023136"/>
    </source>
</evidence>
<organism evidence="8 9">
    <name type="scientific">Oidiodendron maius (strain Zn)</name>
    <dbReference type="NCBI Taxonomy" id="913774"/>
    <lineage>
        <taxon>Eukaryota</taxon>
        <taxon>Fungi</taxon>
        <taxon>Dikarya</taxon>
        <taxon>Ascomycota</taxon>
        <taxon>Pezizomycotina</taxon>
        <taxon>Leotiomycetes</taxon>
        <taxon>Leotiomycetes incertae sedis</taxon>
        <taxon>Myxotrichaceae</taxon>
        <taxon>Oidiodendron</taxon>
    </lineage>
</organism>
<dbReference type="GO" id="GO:0015179">
    <property type="term" value="F:L-amino acid transmembrane transporter activity"/>
    <property type="evidence" value="ECO:0007669"/>
    <property type="project" value="TreeGrafter"/>
</dbReference>
<dbReference type="GO" id="GO:0016020">
    <property type="term" value="C:membrane"/>
    <property type="evidence" value="ECO:0007669"/>
    <property type="project" value="UniProtKB-SubCell"/>
</dbReference>
<evidence type="ECO:0000256" key="1">
    <source>
        <dbReference type="ARBA" id="ARBA00004141"/>
    </source>
</evidence>
<feature type="transmembrane region" description="Helical" evidence="6">
    <location>
        <begin position="258"/>
        <end position="277"/>
    </location>
</feature>
<dbReference type="Pfam" id="PF01490">
    <property type="entry name" value="Aa_trans"/>
    <property type="match status" value="1"/>
</dbReference>
<reference evidence="9" key="2">
    <citation type="submission" date="2015-01" db="EMBL/GenBank/DDBJ databases">
        <title>Evolutionary Origins and Diversification of the Mycorrhizal Mutualists.</title>
        <authorList>
            <consortium name="DOE Joint Genome Institute"/>
            <consortium name="Mycorrhizal Genomics Consortium"/>
            <person name="Kohler A."/>
            <person name="Kuo A."/>
            <person name="Nagy L.G."/>
            <person name="Floudas D."/>
            <person name="Copeland A."/>
            <person name="Barry K.W."/>
            <person name="Cichocki N."/>
            <person name="Veneault-Fourrey C."/>
            <person name="LaButti K."/>
            <person name="Lindquist E.A."/>
            <person name="Lipzen A."/>
            <person name="Lundell T."/>
            <person name="Morin E."/>
            <person name="Murat C."/>
            <person name="Riley R."/>
            <person name="Ohm R."/>
            <person name="Sun H."/>
            <person name="Tunlid A."/>
            <person name="Henrissat B."/>
            <person name="Grigoriev I.V."/>
            <person name="Hibbett D.S."/>
            <person name="Martin F."/>
        </authorList>
    </citation>
    <scope>NUCLEOTIDE SEQUENCE [LARGE SCALE GENOMIC DNA]</scope>
    <source>
        <strain evidence="9">Zn</strain>
    </source>
</reference>
<dbReference type="HOGENOM" id="CLU_016053_1_0_1"/>
<feature type="transmembrane region" description="Helical" evidence="6">
    <location>
        <begin position="342"/>
        <end position="370"/>
    </location>
</feature>
<proteinExistence type="inferred from homology"/>
<dbReference type="AlphaFoldDB" id="A0A0C3CV58"/>
<dbReference type="InterPro" id="IPR013057">
    <property type="entry name" value="AA_transpt_TM"/>
</dbReference>
<evidence type="ECO:0000256" key="2">
    <source>
        <dbReference type="ARBA" id="ARBA00008066"/>
    </source>
</evidence>
<keyword evidence="9" id="KW-1185">Reference proteome</keyword>
<keyword evidence="3 6" id="KW-0812">Transmembrane</keyword>
<feature type="transmembrane region" description="Helical" evidence="6">
    <location>
        <begin position="557"/>
        <end position="582"/>
    </location>
</feature>
<feature type="transmembrane region" description="Helical" evidence="6">
    <location>
        <begin position="424"/>
        <end position="443"/>
    </location>
</feature>
<feature type="transmembrane region" description="Helical" evidence="6">
    <location>
        <begin position="469"/>
        <end position="486"/>
    </location>
</feature>
<dbReference type="InParanoid" id="A0A0C3CV58"/>
<feature type="domain" description="Amino acid transporter transmembrane" evidence="7">
    <location>
        <begin position="144"/>
        <end position="514"/>
    </location>
</feature>
<feature type="transmembrane region" description="Helical" evidence="6">
    <location>
        <begin position="173"/>
        <end position="195"/>
    </location>
</feature>
<dbReference type="STRING" id="913774.A0A0C3CV58"/>
<feature type="transmembrane region" description="Helical" evidence="6">
    <location>
        <begin position="284"/>
        <end position="305"/>
    </location>
</feature>
<feature type="transmembrane region" description="Helical" evidence="6">
    <location>
        <begin position="382"/>
        <end position="404"/>
    </location>
</feature>
<evidence type="ECO:0000256" key="6">
    <source>
        <dbReference type="SAM" id="Phobius"/>
    </source>
</evidence>
<evidence type="ECO:0000259" key="7">
    <source>
        <dbReference type="Pfam" id="PF01490"/>
    </source>
</evidence>
<comment type="similarity">
    <text evidence="2">Belongs to the amino acid/polyamine transporter 2 family.</text>
</comment>
<dbReference type="PANTHER" id="PTHR22950">
    <property type="entry name" value="AMINO ACID TRANSPORTER"/>
    <property type="match status" value="1"/>
</dbReference>
<protein>
    <recommendedName>
        <fullName evidence="7">Amino acid transporter transmembrane domain-containing protein</fullName>
    </recommendedName>
</protein>
<keyword evidence="4 6" id="KW-1133">Transmembrane helix</keyword>
<dbReference type="PANTHER" id="PTHR22950:SF461">
    <property type="entry name" value="AMINO ACID TRANSPORTER TRANSMEMBRANE DOMAIN-CONTAINING PROTEIN"/>
    <property type="match status" value="1"/>
</dbReference>
<keyword evidence="5 6" id="KW-0472">Membrane</keyword>
<feature type="transmembrane region" description="Helical" evidence="6">
    <location>
        <begin position="232"/>
        <end position="252"/>
    </location>
</feature>